<sequence length="148" mass="16623">MINIYIRFERRSEYALYTVRGFEARLDNCRYMIVRLDSRDESGWFLGNFMGYASGRSLNQSGFVESSTLPYVCPYANGIYRDDDNNELTLVGYITRENLRTLYRHSTTLGKGPIPVQGAIDVSPLLVIGTDIGGALAAIESCNVFQQA</sequence>
<evidence type="ECO:0000313" key="2">
    <source>
        <dbReference type="Proteomes" id="UP000789342"/>
    </source>
</evidence>
<dbReference type="AlphaFoldDB" id="A0A9N9ADR4"/>
<organism evidence="1 2">
    <name type="scientific">Acaulospora morrowiae</name>
    <dbReference type="NCBI Taxonomy" id="94023"/>
    <lineage>
        <taxon>Eukaryota</taxon>
        <taxon>Fungi</taxon>
        <taxon>Fungi incertae sedis</taxon>
        <taxon>Mucoromycota</taxon>
        <taxon>Glomeromycotina</taxon>
        <taxon>Glomeromycetes</taxon>
        <taxon>Diversisporales</taxon>
        <taxon>Acaulosporaceae</taxon>
        <taxon>Acaulospora</taxon>
    </lineage>
</organism>
<protein>
    <submittedName>
        <fullName evidence="1">7941_t:CDS:1</fullName>
    </submittedName>
</protein>
<gene>
    <name evidence="1" type="ORF">AMORRO_LOCUS4399</name>
</gene>
<evidence type="ECO:0000313" key="1">
    <source>
        <dbReference type="EMBL" id="CAG8525073.1"/>
    </source>
</evidence>
<proteinExistence type="predicted"/>
<dbReference type="EMBL" id="CAJVPV010002392">
    <property type="protein sequence ID" value="CAG8525073.1"/>
    <property type="molecule type" value="Genomic_DNA"/>
</dbReference>
<accession>A0A9N9ADR4</accession>
<dbReference type="Proteomes" id="UP000789342">
    <property type="component" value="Unassembled WGS sequence"/>
</dbReference>
<keyword evidence="2" id="KW-1185">Reference proteome</keyword>
<name>A0A9N9ADR4_9GLOM</name>
<comment type="caution">
    <text evidence="1">The sequence shown here is derived from an EMBL/GenBank/DDBJ whole genome shotgun (WGS) entry which is preliminary data.</text>
</comment>
<reference evidence="1" key="1">
    <citation type="submission" date="2021-06" db="EMBL/GenBank/DDBJ databases">
        <authorList>
            <person name="Kallberg Y."/>
            <person name="Tangrot J."/>
            <person name="Rosling A."/>
        </authorList>
    </citation>
    <scope>NUCLEOTIDE SEQUENCE</scope>
    <source>
        <strain evidence="1">CL551</strain>
    </source>
</reference>